<dbReference type="GO" id="GO:0004527">
    <property type="term" value="F:exonuclease activity"/>
    <property type="evidence" value="ECO:0007669"/>
    <property type="project" value="UniProtKB-KW"/>
</dbReference>
<feature type="transmembrane region" description="Helical" evidence="1">
    <location>
        <begin position="34"/>
        <end position="59"/>
    </location>
</feature>
<dbReference type="CDD" id="cd09084">
    <property type="entry name" value="EEP-2"/>
    <property type="match status" value="1"/>
</dbReference>
<evidence type="ECO:0000256" key="1">
    <source>
        <dbReference type="SAM" id="Phobius"/>
    </source>
</evidence>
<organism evidence="3 4">
    <name type="scientific">Chryseobacterium soldanellicola</name>
    <dbReference type="NCBI Taxonomy" id="311333"/>
    <lineage>
        <taxon>Bacteria</taxon>
        <taxon>Pseudomonadati</taxon>
        <taxon>Bacteroidota</taxon>
        <taxon>Flavobacteriia</taxon>
        <taxon>Flavobacteriales</taxon>
        <taxon>Weeksellaceae</taxon>
        <taxon>Chryseobacterium group</taxon>
        <taxon>Chryseobacterium</taxon>
    </lineage>
</organism>
<keyword evidence="3" id="KW-0540">Nuclease</keyword>
<evidence type="ECO:0000259" key="2">
    <source>
        <dbReference type="Pfam" id="PF03372"/>
    </source>
</evidence>
<evidence type="ECO:0000313" key="4">
    <source>
        <dbReference type="Proteomes" id="UP000199627"/>
    </source>
</evidence>
<dbReference type="STRING" id="311333.SAMN05421664_1661"/>
<dbReference type="InterPro" id="IPR005135">
    <property type="entry name" value="Endo/exonuclease/phosphatase"/>
</dbReference>
<dbReference type="PANTHER" id="PTHR14859">
    <property type="entry name" value="CALCOFLUOR WHITE HYPERSENSITIVE PROTEIN PRECURSOR"/>
    <property type="match status" value="1"/>
</dbReference>
<dbReference type="Proteomes" id="UP000199627">
    <property type="component" value="Unassembled WGS sequence"/>
</dbReference>
<dbReference type="Gene3D" id="3.60.10.10">
    <property type="entry name" value="Endonuclease/exonuclease/phosphatase"/>
    <property type="match status" value="1"/>
</dbReference>
<keyword evidence="1" id="KW-1133">Transmembrane helix</keyword>
<keyword evidence="3" id="KW-0269">Exonuclease</keyword>
<feature type="domain" description="Endonuclease/exonuclease/phosphatase" evidence="2">
    <location>
        <begin position="108"/>
        <end position="319"/>
    </location>
</feature>
<keyword evidence="1" id="KW-0812">Transmembrane</keyword>
<keyword evidence="4" id="KW-1185">Reference proteome</keyword>
<keyword evidence="3" id="KW-0378">Hydrolase</keyword>
<gene>
    <name evidence="3" type="ORF">SAMN05421664_1661</name>
</gene>
<dbReference type="AlphaFoldDB" id="A0A1H1B052"/>
<protein>
    <submittedName>
        <fullName evidence="3">Metal-dependent hydrolase, endonuclease/exonuclease/phosphatase family</fullName>
    </submittedName>
</protein>
<accession>A0A1H1B052</accession>
<dbReference type="GO" id="GO:0006506">
    <property type="term" value="P:GPI anchor biosynthetic process"/>
    <property type="evidence" value="ECO:0007669"/>
    <property type="project" value="TreeGrafter"/>
</dbReference>
<dbReference type="PANTHER" id="PTHR14859:SF15">
    <property type="entry name" value="ENDONUCLEASE_EXONUCLEASE_PHOSPHATASE DOMAIN-CONTAINING PROTEIN"/>
    <property type="match status" value="1"/>
</dbReference>
<keyword evidence="3" id="KW-0255">Endonuclease</keyword>
<dbReference type="SUPFAM" id="SSF56219">
    <property type="entry name" value="DNase I-like"/>
    <property type="match status" value="1"/>
</dbReference>
<evidence type="ECO:0000313" key="3">
    <source>
        <dbReference type="EMBL" id="SDQ45348.1"/>
    </source>
</evidence>
<dbReference type="GO" id="GO:0004519">
    <property type="term" value="F:endonuclease activity"/>
    <property type="evidence" value="ECO:0007669"/>
    <property type="project" value="UniProtKB-KW"/>
</dbReference>
<proteinExistence type="predicted"/>
<dbReference type="GO" id="GO:0016020">
    <property type="term" value="C:membrane"/>
    <property type="evidence" value="ECO:0007669"/>
    <property type="project" value="GOC"/>
</dbReference>
<dbReference type="InterPro" id="IPR036691">
    <property type="entry name" value="Endo/exonu/phosph_ase_sf"/>
</dbReference>
<dbReference type="EMBL" id="FNKL01000002">
    <property type="protein sequence ID" value="SDQ45348.1"/>
    <property type="molecule type" value="Genomic_DNA"/>
</dbReference>
<sequence>MKVFRTIILIAHLGIFILLSGMLLNAYVPPKVFPWFNLLSLGFPVLMTGYVLLTVFWLFSWKKRAFVFMLLGLLFTNPVKRWINFSADKKEAANLKIVSLNAKGGIFGLKNIKDYIDGSDADIVFLQEHGGKDYQFKNLKNVKFDAIVAIFSKYTILNQKELIDSDYETNNAYASQTDVELKGKKYRFINIYLQPFKFEKAMVKLNGDSEQDEQKLKDVVKRLIPTFKMHQEQVEIIRKAIDESPYPVFLIGDFNSVPNSYEYYHLGKDMNDVFMESGTGSSTSFHDYKFPLRIDYVFTSKSIQSVSYKVDRSVKISDHYPVIATFSLKD</sequence>
<dbReference type="OrthoDB" id="635146at2"/>
<keyword evidence="1" id="KW-0472">Membrane</keyword>
<reference evidence="4" key="1">
    <citation type="submission" date="2016-10" db="EMBL/GenBank/DDBJ databases">
        <authorList>
            <person name="Varghese N."/>
            <person name="Submissions S."/>
        </authorList>
    </citation>
    <scope>NUCLEOTIDE SEQUENCE [LARGE SCALE GENOMIC DNA]</scope>
    <source>
        <strain evidence="4">DSM 17072</strain>
    </source>
</reference>
<feature type="transmembrane region" description="Helical" evidence="1">
    <location>
        <begin position="7"/>
        <end position="28"/>
    </location>
</feature>
<dbReference type="InterPro" id="IPR051916">
    <property type="entry name" value="GPI-anchor_lipid_remodeler"/>
</dbReference>
<dbReference type="Pfam" id="PF03372">
    <property type="entry name" value="Exo_endo_phos"/>
    <property type="match status" value="1"/>
</dbReference>
<name>A0A1H1B052_9FLAO</name>
<dbReference type="RefSeq" id="WP_089755263.1">
    <property type="nucleotide sequence ID" value="NZ_FNKL01000002.1"/>
</dbReference>